<dbReference type="OrthoDB" id="1421090at2759"/>
<dbReference type="EMBL" id="KB306280">
    <property type="protein sequence ID" value="ELU00019.1"/>
    <property type="molecule type" value="Genomic_DNA"/>
</dbReference>
<evidence type="ECO:0000313" key="8">
    <source>
        <dbReference type="EnsemblMetazoa" id="CapteP29940"/>
    </source>
</evidence>
<sequence>EIADFLEEERGYRCCMHNRDFEPGKRILQQMGESIEGSRRVLCFLSPQFLDSRYCIWEFRQAYEADEMRGNRRLAIIVM</sequence>
<feature type="non-terminal residue" evidence="7">
    <location>
        <position position="1"/>
    </location>
</feature>
<dbReference type="EMBL" id="AMQN01009812">
    <property type="status" value="NOT_ANNOTATED_CDS"/>
    <property type="molecule type" value="Genomic_DNA"/>
</dbReference>
<evidence type="ECO:0000256" key="2">
    <source>
        <dbReference type="ARBA" id="ARBA00022692"/>
    </source>
</evidence>
<keyword evidence="3" id="KW-0732">Signal</keyword>
<keyword evidence="2" id="KW-0812">Transmembrane</keyword>
<dbReference type="PROSITE" id="PS50104">
    <property type="entry name" value="TIR"/>
    <property type="match status" value="1"/>
</dbReference>
<dbReference type="Pfam" id="PF13676">
    <property type="entry name" value="TIR_2"/>
    <property type="match status" value="1"/>
</dbReference>
<dbReference type="GO" id="GO:0038023">
    <property type="term" value="F:signaling receptor activity"/>
    <property type="evidence" value="ECO:0007669"/>
    <property type="project" value="TreeGrafter"/>
</dbReference>
<dbReference type="STRING" id="283909.R7U1C6"/>
<gene>
    <name evidence="7" type="ORF">CAPTEDRAFT_29940</name>
</gene>
<comment type="subcellular location">
    <subcellularLocation>
        <location evidence="1">Membrane</location>
    </subcellularLocation>
</comment>
<evidence type="ECO:0000313" key="9">
    <source>
        <dbReference type="Proteomes" id="UP000014760"/>
    </source>
</evidence>
<feature type="domain" description="TIR" evidence="6">
    <location>
        <begin position="1"/>
        <end position="79"/>
    </location>
</feature>
<evidence type="ECO:0000256" key="3">
    <source>
        <dbReference type="ARBA" id="ARBA00022729"/>
    </source>
</evidence>
<reference evidence="9" key="1">
    <citation type="submission" date="2012-12" db="EMBL/GenBank/DDBJ databases">
        <authorList>
            <person name="Hellsten U."/>
            <person name="Grimwood J."/>
            <person name="Chapman J.A."/>
            <person name="Shapiro H."/>
            <person name="Aerts A."/>
            <person name="Otillar R.P."/>
            <person name="Terry A.Y."/>
            <person name="Boore J.L."/>
            <person name="Simakov O."/>
            <person name="Marletaz F."/>
            <person name="Cho S.-J."/>
            <person name="Edsinger-Gonzales E."/>
            <person name="Havlak P."/>
            <person name="Kuo D.-H."/>
            <person name="Larsson T."/>
            <person name="Lv J."/>
            <person name="Arendt D."/>
            <person name="Savage R."/>
            <person name="Osoegawa K."/>
            <person name="de Jong P."/>
            <person name="Lindberg D.R."/>
            <person name="Seaver E.C."/>
            <person name="Weisblat D.A."/>
            <person name="Putnam N.H."/>
            <person name="Grigoriev I.V."/>
            <person name="Rokhsar D.S."/>
        </authorList>
    </citation>
    <scope>NUCLEOTIDE SEQUENCE</scope>
    <source>
        <strain evidence="9">I ESC-2004</strain>
    </source>
</reference>
<evidence type="ECO:0000256" key="4">
    <source>
        <dbReference type="ARBA" id="ARBA00022989"/>
    </source>
</evidence>
<dbReference type="InterPro" id="IPR000157">
    <property type="entry name" value="TIR_dom"/>
</dbReference>
<evidence type="ECO:0000256" key="5">
    <source>
        <dbReference type="ARBA" id="ARBA00023136"/>
    </source>
</evidence>
<dbReference type="Proteomes" id="UP000014760">
    <property type="component" value="Unassembled WGS sequence"/>
</dbReference>
<dbReference type="HOGENOM" id="CLU_053932_5_1_1"/>
<dbReference type="OMA" id="MFEFRTS"/>
<keyword evidence="9" id="KW-1185">Reference proteome</keyword>
<proteinExistence type="predicted"/>
<keyword evidence="4" id="KW-1133">Transmembrane helix</keyword>
<dbReference type="GO" id="GO:0007165">
    <property type="term" value="P:signal transduction"/>
    <property type="evidence" value="ECO:0007669"/>
    <property type="project" value="InterPro"/>
</dbReference>
<dbReference type="SUPFAM" id="SSF52200">
    <property type="entry name" value="Toll/Interleukin receptor TIR domain"/>
    <property type="match status" value="1"/>
</dbReference>
<reference evidence="7 9" key="2">
    <citation type="journal article" date="2013" name="Nature">
        <title>Insights into bilaterian evolution from three spiralian genomes.</title>
        <authorList>
            <person name="Simakov O."/>
            <person name="Marletaz F."/>
            <person name="Cho S.J."/>
            <person name="Edsinger-Gonzales E."/>
            <person name="Havlak P."/>
            <person name="Hellsten U."/>
            <person name="Kuo D.H."/>
            <person name="Larsson T."/>
            <person name="Lv J."/>
            <person name="Arendt D."/>
            <person name="Savage R."/>
            <person name="Osoegawa K."/>
            <person name="de Jong P."/>
            <person name="Grimwood J."/>
            <person name="Chapman J.A."/>
            <person name="Shapiro H."/>
            <person name="Aerts A."/>
            <person name="Otillar R.P."/>
            <person name="Terry A.Y."/>
            <person name="Boore J.L."/>
            <person name="Grigoriev I.V."/>
            <person name="Lindberg D.R."/>
            <person name="Seaver E.C."/>
            <person name="Weisblat D.A."/>
            <person name="Putnam N.H."/>
            <person name="Rokhsar D.S."/>
        </authorList>
    </citation>
    <scope>NUCLEOTIDE SEQUENCE</scope>
    <source>
        <strain evidence="7 9">I ESC-2004</strain>
    </source>
</reference>
<evidence type="ECO:0000313" key="7">
    <source>
        <dbReference type="EMBL" id="ELU00019.1"/>
    </source>
</evidence>
<protein>
    <recommendedName>
        <fullName evidence="6">TIR domain-containing protein</fullName>
    </recommendedName>
</protein>
<organism evidence="7">
    <name type="scientific">Capitella teleta</name>
    <name type="common">Polychaete worm</name>
    <dbReference type="NCBI Taxonomy" id="283909"/>
    <lineage>
        <taxon>Eukaryota</taxon>
        <taxon>Metazoa</taxon>
        <taxon>Spiralia</taxon>
        <taxon>Lophotrochozoa</taxon>
        <taxon>Annelida</taxon>
        <taxon>Polychaeta</taxon>
        <taxon>Sedentaria</taxon>
        <taxon>Scolecida</taxon>
        <taxon>Capitellidae</taxon>
        <taxon>Capitella</taxon>
    </lineage>
</organism>
<dbReference type="GO" id="GO:0005886">
    <property type="term" value="C:plasma membrane"/>
    <property type="evidence" value="ECO:0007669"/>
    <property type="project" value="TreeGrafter"/>
</dbReference>
<keyword evidence="5" id="KW-0472">Membrane</keyword>
<evidence type="ECO:0000259" key="6">
    <source>
        <dbReference type="PROSITE" id="PS50104"/>
    </source>
</evidence>
<dbReference type="PANTHER" id="PTHR24365:SF541">
    <property type="entry name" value="PROTEIN TOLL-RELATED"/>
    <property type="match status" value="1"/>
</dbReference>
<evidence type="ECO:0000256" key="1">
    <source>
        <dbReference type="ARBA" id="ARBA00004370"/>
    </source>
</evidence>
<dbReference type="InterPro" id="IPR035897">
    <property type="entry name" value="Toll_tir_struct_dom_sf"/>
</dbReference>
<dbReference type="PANTHER" id="PTHR24365">
    <property type="entry name" value="TOLL-LIKE RECEPTOR"/>
    <property type="match status" value="1"/>
</dbReference>
<dbReference type="EnsemblMetazoa" id="CapteT29940">
    <property type="protein sequence ID" value="CapteP29940"/>
    <property type="gene ID" value="CapteG29940"/>
</dbReference>
<reference evidence="8" key="3">
    <citation type="submission" date="2015-06" db="UniProtKB">
        <authorList>
            <consortium name="EnsemblMetazoa"/>
        </authorList>
    </citation>
    <scope>IDENTIFICATION</scope>
</reference>
<dbReference type="AlphaFoldDB" id="R7U1C6"/>
<accession>R7U1C6</accession>
<name>R7U1C6_CAPTE</name>
<feature type="non-terminal residue" evidence="7">
    <location>
        <position position="79"/>
    </location>
</feature>
<dbReference type="Gene3D" id="3.40.50.10140">
    <property type="entry name" value="Toll/interleukin-1 receptor homology (TIR) domain"/>
    <property type="match status" value="1"/>
</dbReference>